<evidence type="ECO:0000256" key="3">
    <source>
        <dbReference type="ARBA" id="ARBA00022694"/>
    </source>
</evidence>
<comment type="caution">
    <text evidence="9">Lacks conserved residue(s) required for the propagation of feature annotation.</text>
</comment>
<dbReference type="GO" id="GO:0008616">
    <property type="term" value="P:tRNA queuosine(34) biosynthetic process"/>
    <property type="evidence" value="ECO:0007669"/>
    <property type="project" value="UniProtKB-UniRule"/>
</dbReference>
<feature type="region of interest" description="Disordered" evidence="10">
    <location>
        <begin position="1"/>
        <end position="25"/>
    </location>
</feature>
<dbReference type="GO" id="GO:0051539">
    <property type="term" value="F:4 iron, 4 sulfur cluster binding"/>
    <property type="evidence" value="ECO:0007669"/>
    <property type="project" value="UniProtKB-KW"/>
</dbReference>
<feature type="binding site" evidence="9">
    <location>
        <position position="233"/>
    </location>
    <ligand>
        <name>[4Fe-4S] cluster</name>
        <dbReference type="ChEBI" id="CHEBI:49883"/>
        <label>1</label>
    </ligand>
</feature>
<feature type="binding site" evidence="9">
    <location>
        <position position="283"/>
    </location>
    <ligand>
        <name>[4Fe-4S] cluster</name>
        <dbReference type="ChEBI" id="CHEBI:49883"/>
        <label>2</label>
    </ligand>
</feature>
<dbReference type="Pfam" id="PF08331">
    <property type="entry name" value="QueG_DUF1730"/>
    <property type="match status" value="1"/>
</dbReference>
<keyword evidence="5 9" id="KW-0671">Queuosine biosynthesis</keyword>
<evidence type="ECO:0000256" key="5">
    <source>
        <dbReference type="ARBA" id="ARBA00022785"/>
    </source>
</evidence>
<keyword evidence="8 9" id="KW-0411">Iron-sulfur</keyword>
<evidence type="ECO:0000256" key="8">
    <source>
        <dbReference type="ARBA" id="ARBA00023014"/>
    </source>
</evidence>
<dbReference type="GO" id="GO:0031419">
    <property type="term" value="F:cobalamin binding"/>
    <property type="evidence" value="ECO:0007669"/>
    <property type="project" value="UniProtKB-KW"/>
</dbReference>
<feature type="binding site" evidence="9">
    <location>
        <position position="287"/>
    </location>
    <ligand>
        <name>[4Fe-4S] cluster</name>
        <dbReference type="ChEBI" id="CHEBI:49883"/>
        <label>1</label>
    </ligand>
</feature>
<feature type="binding site" evidence="9">
    <location>
        <position position="262"/>
    </location>
    <ligand>
        <name>tRNA</name>
        <dbReference type="ChEBI" id="CHEBI:17843"/>
    </ligand>
</feature>
<dbReference type="HAMAP" id="MF_00916">
    <property type="entry name" value="QueG"/>
    <property type="match status" value="1"/>
</dbReference>
<feature type="binding site" evidence="9">
    <location>
        <position position="208"/>
    </location>
    <ligand>
        <name>cob(II)alamin</name>
        <dbReference type="ChEBI" id="CHEBI:16304"/>
    </ligand>
</feature>
<dbReference type="Pfam" id="PF13484">
    <property type="entry name" value="Fer4_16"/>
    <property type="match status" value="1"/>
</dbReference>
<feature type="binding site" evidence="9">
    <location>
        <position position="255"/>
    </location>
    <ligand>
        <name>cob(II)alamin</name>
        <dbReference type="ChEBI" id="CHEBI:16304"/>
    </ligand>
</feature>
<dbReference type="GO" id="GO:0052693">
    <property type="term" value="F:epoxyqueuosine reductase activity"/>
    <property type="evidence" value="ECO:0007669"/>
    <property type="project" value="UniProtKB-UniRule"/>
</dbReference>
<keyword evidence="4 9" id="KW-0479">Metal-binding</keyword>
<dbReference type="PROSITE" id="PS00198">
    <property type="entry name" value="4FE4S_FER_1"/>
    <property type="match status" value="1"/>
</dbReference>
<comment type="caution">
    <text evidence="12">The sequence shown here is derived from an EMBL/GenBank/DDBJ whole genome shotgun (WGS) entry which is preliminary data.</text>
</comment>
<feature type="binding site" evidence="9">
    <location>
        <position position="280"/>
    </location>
    <ligand>
        <name>[4Fe-4S] cluster</name>
        <dbReference type="ChEBI" id="CHEBI:49883"/>
        <label>2</label>
    </ligand>
</feature>
<dbReference type="Proteomes" id="UP000249638">
    <property type="component" value="Unassembled WGS sequence"/>
</dbReference>
<keyword evidence="9" id="KW-0170">Cobalt</keyword>
<evidence type="ECO:0000256" key="10">
    <source>
        <dbReference type="SAM" id="MobiDB-lite"/>
    </source>
</evidence>
<dbReference type="GO" id="GO:0005737">
    <property type="term" value="C:cytoplasm"/>
    <property type="evidence" value="ECO:0007669"/>
    <property type="project" value="UniProtKB-SubCell"/>
</dbReference>
<comment type="subunit">
    <text evidence="9">Monomer.</text>
</comment>
<evidence type="ECO:0000256" key="6">
    <source>
        <dbReference type="ARBA" id="ARBA00023002"/>
    </source>
</evidence>
<dbReference type="InterPro" id="IPR013542">
    <property type="entry name" value="QueG_DUF1730"/>
</dbReference>
<keyword evidence="3 9" id="KW-0819">tRNA processing</keyword>
<feature type="binding site" evidence="9">
    <location>
        <position position="227"/>
    </location>
    <ligand>
        <name>[4Fe-4S] cluster</name>
        <dbReference type="ChEBI" id="CHEBI:49883"/>
        <label>1</label>
    </ligand>
</feature>
<feature type="binding site" evidence="9">
    <location>
        <begin position="280"/>
        <end position="281"/>
    </location>
    <ligand>
        <name>cob(II)alamin</name>
        <dbReference type="ChEBI" id="CHEBI:16304"/>
    </ligand>
</feature>
<dbReference type="InterPro" id="IPR017900">
    <property type="entry name" value="4Fe4S_Fe_S_CS"/>
</dbReference>
<feature type="domain" description="4Fe-4S ferredoxin-type" evidence="11">
    <location>
        <begin position="215"/>
        <end position="247"/>
    </location>
</feature>
<dbReference type="UniPathway" id="UPA00392"/>
<evidence type="ECO:0000256" key="1">
    <source>
        <dbReference type="ARBA" id="ARBA00022485"/>
    </source>
</evidence>
<sequence>MIDRVAPGQADAPPTPVPDTSGHAAAGPGELAALAGSIRAWGAALGFASVRIADVDLAHAEPGLLAWLAQGYHGDMDYMANHGLRRARPAELVPGTVRAIVARMPYVPVAGAHAQAADWRRHELARLDDPATAVVSLYARGRDYHKVLRSRLQQLASRIEAEIGKFGYRVFTDSAPVMEVALASQGGLGWRGKHTLLLDRDGGSMFFLGEILVDIPLPADPPESGHCGSCHRCVDICPTRAIVAPYRLDARRCISYLTIEHKGAIPVEFRAPMGNRVYGCDDCQLACPWNKFAHVATVPDFDVRNGLDAPDMVALFQWTEAEFNQRLEGSPIRRIGHERWLRNLAVGLGNSLRTALSGSRAEDAALAARIRGALLARRETATPMVQEHIDWALAQGGPPVQRAG</sequence>
<dbReference type="InterPro" id="IPR004453">
    <property type="entry name" value="QueG"/>
</dbReference>
<feature type="binding site" evidence="9">
    <location>
        <position position="197"/>
    </location>
    <ligand>
        <name>cob(II)alamin</name>
        <dbReference type="ChEBI" id="CHEBI:16304"/>
    </ligand>
</feature>
<evidence type="ECO:0000256" key="2">
    <source>
        <dbReference type="ARBA" id="ARBA00022490"/>
    </source>
</evidence>
<dbReference type="AlphaFoldDB" id="A0A2W7P5U8"/>
<protein>
    <recommendedName>
        <fullName evidence="9">Epoxyqueuosine reductase</fullName>
        <ecNumber evidence="9">1.17.99.6</ecNumber>
    </recommendedName>
    <alternativeName>
        <fullName evidence="9">Queuosine biosynthesis protein QueG</fullName>
    </alternativeName>
</protein>
<evidence type="ECO:0000256" key="4">
    <source>
        <dbReference type="ARBA" id="ARBA00022723"/>
    </source>
</evidence>
<dbReference type="SUPFAM" id="SSF46548">
    <property type="entry name" value="alpha-helical ferredoxin"/>
    <property type="match status" value="1"/>
</dbReference>
<feature type="binding site" evidence="9">
    <location>
        <position position="173"/>
    </location>
    <ligand>
        <name>cob(II)alamin</name>
        <dbReference type="ChEBI" id="CHEBI:16304"/>
    </ligand>
</feature>
<dbReference type="NCBIfam" id="TIGR00276">
    <property type="entry name" value="tRNA epoxyqueuosine(34) reductase QueG"/>
    <property type="match status" value="1"/>
</dbReference>
<dbReference type="GO" id="GO:0046872">
    <property type="term" value="F:metal ion binding"/>
    <property type="evidence" value="ECO:0007669"/>
    <property type="project" value="UniProtKB-KW"/>
</dbReference>
<dbReference type="InterPro" id="IPR017896">
    <property type="entry name" value="4Fe4S_Fe-S-bd"/>
</dbReference>
<evidence type="ECO:0000259" key="11">
    <source>
        <dbReference type="PROSITE" id="PS51379"/>
    </source>
</evidence>
<comment type="function">
    <text evidence="9">Catalyzes the conversion of epoxyqueuosine (oQ) to queuosine (Q), which is a hypermodified base found in the wobble positions of tRNA(Asp), tRNA(Asn), tRNA(His) and tRNA(Tyr).</text>
</comment>
<dbReference type="Gene3D" id="3.30.70.20">
    <property type="match status" value="1"/>
</dbReference>
<dbReference type="PROSITE" id="PS51379">
    <property type="entry name" value="4FE4S_FER_2"/>
    <property type="match status" value="1"/>
</dbReference>
<feature type="active site" description="Proton donor" evidence="9">
    <location>
        <position position="173"/>
    </location>
</feature>
<evidence type="ECO:0000313" key="12">
    <source>
        <dbReference type="EMBL" id="PZX30536.1"/>
    </source>
</evidence>
<comment type="cofactor">
    <cofactor evidence="9">
        <name>cob(II)alamin</name>
        <dbReference type="ChEBI" id="CHEBI:16304"/>
    </cofactor>
</comment>
<proteinExistence type="inferred from homology"/>
<reference evidence="12" key="1">
    <citation type="submission" date="2018-06" db="EMBL/GenBank/DDBJ databases">
        <title>Genomic Encyclopedia of Type Strains, Phase IV (KMG-V): Genome sequencing to study the core and pangenomes of soil and plant-associated prokaryotes.</title>
        <authorList>
            <person name="Whitman W."/>
        </authorList>
    </citation>
    <scope>NUCLEOTIDE SEQUENCE [LARGE SCALE GENOMIC DNA]</scope>
    <source>
        <strain evidence="12">MLR2-44</strain>
    </source>
</reference>
<dbReference type="PANTHER" id="PTHR30002:SF4">
    <property type="entry name" value="EPOXYQUEUOSINE REDUCTASE"/>
    <property type="match status" value="1"/>
</dbReference>
<feature type="binding site" evidence="9">
    <location>
        <position position="253"/>
    </location>
    <ligand>
        <name>[4Fe-4S] cluster</name>
        <dbReference type="ChEBI" id="CHEBI:49883"/>
        <label>2</label>
    </ligand>
</feature>
<dbReference type="EC" id="1.17.99.6" evidence="9"/>
<evidence type="ECO:0000313" key="13">
    <source>
        <dbReference type="Proteomes" id="UP000249638"/>
    </source>
</evidence>
<comment type="subcellular location">
    <subcellularLocation>
        <location evidence="9">Cytoplasm</location>
    </subcellularLocation>
</comment>
<dbReference type="PANTHER" id="PTHR30002">
    <property type="entry name" value="EPOXYQUEUOSINE REDUCTASE"/>
    <property type="match status" value="1"/>
</dbReference>
<keyword evidence="1 9" id="KW-0004">4Fe-4S</keyword>
<dbReference type="EMBL" id="QKZN01000003">
    <property type="protein sequence ID" value="PZX30536.1"/>
    <property type="molecule type" value="Genomic_DNA"/>
</dbReference>
<keyword evidence="13" id="KW-1185">Reference proteome</keyword>
<comment type="cofactor">
    <cofactor evidence="9">
        <name>[4Fe-4S] cluster</name>
        <dbReference type="ChEBI" id="CHEBI:49883"/>
    </cofactor>
    <text evidence="9">Binds 2 [4Fe-4S] clusters per monomer.</text>
</comment>
<gene>
    <name evidence="9" type="primary">queG</name>
    <name evidence="12" type="ORF">C7416_103264</name>
</gene>
<feature type="binding site" evidence="9">
    <location>
        <position position="237"/>
    </location>
    <ligand>
        <name>[4Fe-4S] cluster</name>
        <dbReference type="ChEBI" id="CHEBI:49883"/>
        <label>2</label>
    </ligand>
</feature>
<keyword evidence="7 9" id="KW-0408">Iron</keyword>
<comment type="similarity">
    <text evidence="9">Belongs to the QueG family.</text>
</comment>
<accession>A0A2W7P5U8</accession>
<dbReference type="FunFam" id="3.30.70.20:FF:000017">
    <property type="entry name" value="Epoxyqueuosine reductase"/>
    <property type="match status" value="1"/>
</dbReference>
<feature type="binding site" evidence="9">
    <location>
        <position position="230"/>
    </location>
    <ligand>
        <name>[4Fe-4S] cluster</name>
        <dbReference type="ChEBI" id="CHEBI:49883"/>
        <label>1</label>
    </ligand>
</feature>
<evidence type="ECO:0000256" key="9">
    <source>
        <dbReference type="HAMAP-Rule" id="MF_00916"/>
    </source>
</evidence>
<feature type="binding site" evidence="9">
    <location>
        <position position="86"/>
    </location>
    <ligand>
        <name>cob(II)alamin</name>
        <dbReference type="ChEBI" id="CHEBI:16304"/>
    </ligand>
</feature>
<name>A0A2W7P5U8_9BURK</name>
<comment type="pathway">
    <text evidence="9">tRNA modification; tRNA-queuosine biosynthesis.</text>
</comment>
<keyword evidence="9" id="KW-0846">Cobalamin</keyword>
<keyword evidence="6 9" id="KW-0560">Oxidoreductase</keyword>
<keyword evidence="2 9" id="KW-0963">Cytoplasm</keyword>
<comment type="catalytic activity">
    <reaction evidence="9">
        <text>epoxyqueuosine(34) in tRNA + AH2 = queuosine(34) in tRNA + A + H2O</text>
        <dbReference type="Rhea" id="RHEA:32159"/>
        <dbReference type="Rhea" id="RHEA-COMP:18571"/>
        <dbReference type="Rhea" id="RHEA-COMP:18582"/>
        <dbReference type="ChEBI" id="CHEBI:13193"/>
        <dbReference type="ChEBI" id="CHEBI:15377"/>
        <dbReference type="ChEBI" id="CHEBI:17499"/>
        <dbReference type="ChEBI" id="CHEBI:194431"/>
        <dbReference type="ChEBI" id="CHEBI:194443"/>
        <dbReference type="EC" id="1.17.99.6"/>
    </reaction>
</comment>
<evidence type="ECO:0000256" key="7">
    <source>
        <dbReference type="ARBA" id="ARBA00023004"/>
    </source>
</evidence>
<organism evidence="12 13">
    <name type="scientific">Cupriavidus phytorum</name>
    <dbReference type="NCBI Taxonomy" id="3024399"/>
    <lineage>
        <taxon>Bacteria</taxon>
        <taxon>Pseudomonadati</taxon>
        <taxon>Pseudomonadota</taxon>
        <taxon>Betaproteobacteria</taxon>
        <taxon>Burkholderiales</taxon>
        <taxon>Burkholderiaceae</taxon>
        <taxon>Cupriavidus</taxon>
    </lineage>
</organism>